<evidence type="ECO:0000313" key="10">
    <source>
        <dbReference type="Proteomes" id="UP000326354"/>
    </source>
</evidence>
<dbReference type="InterPro" id="IPR001296">
    <property type="entry name" value="Glyco_trans_1"/>
</dbReference>
<evidence type="ECO:0000256" key="3">
    <source>
        <dbReference type="ARBA" id="ARBA00022679"/>
    </source>
</evidence>
<dbReference type="Pfam" id="PF00534">
    <property type="entry name" value="Glycos_transf_1"/>
    <property type="match status" value="1"/>
</dbReference>
<evidence type="ECO:0000256" key="6">
    <source>
        <dbReference type="ARBA" id="ARBA00048439"/>
    </source>
</evidence>
<comment type="similarity">
    <text evidence="1">Belongs to the glycosyltransferase group 1 family. Glycosyltransferase 4 subfamily.</text>
</comment>
<dbReference type="RefSeq" id="WP_151967624.1">
    <property type="nucleotide sequence ID" value="NZ_AP019860.1"/>
</dbReference>
<dbReference type="EC" id="2.4.1.110" evidence="4"/>
<accession>A0A5S9IMS3</accession>
<gene>
    <name evidence="9" type="ORF">UABAM_01777</name>
</gene>
<keyword evidence="2" id="KW-0328">Glycosyltransferase</keyword>
<feature type="domain" description="tRNA-queuosine alpha-mannosyltransferase N-terminal" evidence="8">
    <location>
        <begin position="3"/>
        <end position="164"/>
    </location>
</feature>
<evidence type="ECO:0000256" key="2">
    <source>
        <dbReference type="ARBA" id="ARBA00022676"/>
    </source>
</evidence>
<dbReference type="Proteomes" id="UP000326354">
    <property type="component" value="Chromosome"/>
</dbReference>
<dbReference type="GO" id="GO:0016438">
    <property type="term" value="F:tRNA-queuosine(34) beta-mannosyltransferase activity"/>
    <property type="evidence" value="ECO:0007669"/>
    <property type="project" value="UniProtKB-EC"/>
</dbReference>
<evidence type="ECO:0000259" key="8">
    <source>
        <dbReference type="Pfam" id="PF12038"/>
    </source>
</evidence>
<keyword evidence="3 9" id="KW-0808">Transferase</keyword>
<dbReference type="PANTHER" id="PTHR13615">
    <property type="entry name" value="GLYCOSYLTRANSFERASE-LIKE 1"/>
    <property type="match status" value="1"/>
</dbReference>
<dbReference type="EMBL" id="AP019860">
    <property type="protein sequence ID" value="BBM83425.1"/>
    <property type="molecule type" value="Genomic_DNA"/>
</dbReference>
<dbReference type="Pfam" id="PF12038">
    <property type="entry name" value="QTMAN_N"/>
    <property type="match status" value="1"/>
</dbReference>
<dbReference type="SUPFAM" id="SSF53756">
    <property type="entry name" value="UDP-Glycosyltransferase/glycogen phosphorylase"/>
    <property type="match status" value="1"/>
</dbReference>
<name>A0A5S9IMS3_UABAM</name>
<dbReference type="OrthoDB" id="9792163at2"/>
<evidence type="ECO:0000256" key="5">
    <source>
        <dbReference type="ARBA" id="ARBA00044539"/>
    </source>
</evidence>
<evidence type="ECO:0000259" key="7">
    <source>
        <dbReference type="Pfam" id="PF00534"/>
    </source>
</evidence>
<protein>
    <recommendedName>
        <fullName evidence="5">tRNA-queuosine alpha-mannosyltransferase</fullName>
        <ecNumber evidence="4">2.4.1.110</ecNumber>
    </recommendedName>
</protein>
<reference evidence="9 10" key="1">
    <citation type="submission" date="2019-08" db="EMBL/GenBank/DDBJ databases">
        <title>Complete genome sequence of Candidatus Uab amorphum.</title>
        <authorList>
            <person name="Shiratori T."/>
            <person name="Suzuki S."/>
            <person name="Kakizawa Y."/>
            <person name="Ishida K."/>
        </authorList>
    </citation>
    <scope>NUCLEOTIDE SEQUENCE [LARGE SCALE GENOMIC DNA]</scope>
    <source>
        <strain evidence="9 10">SRT547</strain>
    </source>
</reference>
<feature type="domain" description="Glycosyl transferase family 1" evidence="7">
    <location>
        <begin position="176"/>
        <end position="330"/>
    </location>
</feature>
<evidence type="ECO:0000313" key="9">
    <source>
        <dbReference type="EMBL" id="BBM83425.1"/>
    </source>
</evidence>
<dbReference type="AlphaFoldDB" id="A0A5S9IMS3"/>
<dbReference type="KEGG" id="uam:UABAM_01777"/>
<sequence>MKKLLFLEPFYGGSHKDFADGWIQHSRHQIDLVTLPARFWKWRLRMAALYFVDIVDDFHKYDALICTSMMSISELKNHCQIPIFLYMHESQLSYPLPKSSKVDHHGIHIDFSNCLAADWLVFNSHTHMSTFIDHIDTYFARVPEYPPHWIKKIIMQKAQVLHPGCQLKNNAAFVHNKRPMIIWNHRWEFDKNPEEFFRALSEIDGKGYAFDIVLLGECGQDVPKPFIKAKDKWGERVLHYGFVDNKNDYITWLQRADLVISTALQENFGISVVEAMYYGCFPLLPHRLSYPEVLPREYHKECLYKDFADLIAKMEKFLQIPERRKEYRQRISQSMAKHSWEKTVEKYDAIF</sequence>
<dbReference type="Gene3D" id="3.40.50.2000">
    <property type="entry name" value="Glycogen Phosphorylase B"/>
    <property type="match status" value="1"/>
</dbReference>
<dbReference type="InterPro" id="IPR022701">
    <property type="entry name" value="QTMAN_N"/>
</dbReference>
<keyword evidence="10" id="KW-1185">Reference proteome</keyword>
<proteinExistence type="inferred from homology"/>
<comment type="catalytic activity">
    <reaction evidence="6">
        <text>queuosine(34) in tRNA(Asp) + GDP-alpha-D-mannose = O-4''-alpha-D-mannosylqueuosine(34) in tRNA(Asp) + GDP + H(+)</text>
        <dbReference type="Rhea" id="RHEA:12885"/>
        <dbReference type="Rhea" id="RHEA-COMP:18572"/>
        <dbReference type="Rhea" id="RHEA-COMP:18581"/>
        <dbReference type="ChEBI" id="CHEBI:15378"/>
        <dbReference type="ChEBI" id="CHEBI:57527"/>
        <dbReference type="ChEBI" id="CHEBI:58189"/>
        <dbReference type="ChEBI" id="CHEBI:194431"/>
        <dbReference type="ChEBI" id="CHEBI:194442"/>
        <dbReference type="EC" id="2.4.1.110"/>
    </reaction>
    <physiologicalReaction direction="left-to-right" evidence="6">
        <dbReference type="Rhea" id="RHEA:12886"/>
    </physiologicalReaction>
</comment>
<evidence type="ECO:0000256" key="1">
    <source>
        <dbReference type="ARBA" id="ARBA00009481"/>
    </source>
</evidence>
<dbReference type="PANTHER" id="PTHR13615:SF3">
    <property type="entry name" value="GLYCOSYLTRANSFERASE-LIKE DOMAIN-CONTAINING PROTEIN 1"/>
    <property type="match status" value="1"/>
</dbReference>
<evidence type="ECO:0000256" key="4">
    <source>
        <dbReference type="ARBA" id="ARBA00044517"/>
    </source>
</evidence>
<organism evidence="9 10">
    <name type="scientific">Uabimicrobium amorphum</name>
    <dbReference type="NCBI Taxonomy" id="2596890"/>
    <lineage>
        <taxon>Bacteria</taxon>
        <taxon>Pseudomonadati</taxon>
        <taxon>Planctomycetota</taxon>
        <taxon>Candidatus Uabimicrobiia</taxon>
        <taxon>Candidatus Uabimicrobiales</taxon>
        <taxon>Candidatus Uabimicrobiaceae</taxon>
        <taxon>Candidatus Uabimicrobium</taxon>
    </lineage>
</organism>
<dbReference type="InterPro" id="IPR051862">
    <property type="entry name" value="GT-like_domain_containing_1"/>
</dbReference>